<sequence>MKKTAKKIKKRFKPISTKGIKTYSLKTRKSKVKVDDLAGLPEKGGSFAGFLDTLPNILAASDLKAVIAEVVRAHNDGKTVVLGMGAHVIKVGLAPLVIDLMRRGVISAVAMNGAGIVHDFELAYLGNTSEDVDKELCSGNFGMAEETGKIINNAIKKGAKQKLGLGESVGEVIEKSRYPYKDLSILAAGVRYGVPVTVHVAIGTDIVHIHPSMDGEATGKTSLHDFKVFSSVVSTLEEGVFINLGSAVIIPEILLKAITLTRNLGCKVKKITTVNMDFIQHYRPSTNVVRRPTMNGGKGYSLTGHHEIMFPLLYAGIIEGLKE</sequence>
<dbReference type="AlphaFoldDB" id="A0A3B0QUR3"/>
<protein>
    <submittedName>
        <fullName evidence="1">Uncharacterized protein</fullName>
    </submittedName>
</protein>
<organism evidence="1">
    <name type="scientific">hydrothermal vent metagenome</name>
    <dbReference type="NCBI Taxonomy" id="652676"/>
    <lineage>
        <taxon>unclassified sequences</taxon>
        <taxon>metagenomes</taxon>
        <taxon>ecological metagenomes</taxon>
    </lineage>
</organism>
<name>A0A3B0QUR3_9ZZZZ</name>
<reference evidence="1" key="1">
    <citation type="submission" date="2018-06" db="EMBL/GenBank/DDBJ databases">
        <authorList>
            <person name="Zhirakovskaya E."/>
        </authorList>
    </citation>
    <scope>NUCLEOTIDE SEQUENCE</scope>
</reference>
<dbReference type="EMBL" id="UOEA01000059">
    <property type="protein sequence ID" value="VAV84031.1"/>
    <property type="molecule type" value="Genomic_DNA"/>
</dbReference>
<gene>
    <name evidence="1" type="ORF">MNBD_DELTA01-489</name>
</gene>
<evidence type="ECO:0000313" key="1">
    <source>
        <dbReference type="EMBL" id="VAV84031.1"/>
    </source>
</evidence>
<proteinExistence type="predicted"/>
<accession>A0A3B0QUR3</accession>
<dbReference type="Gene3D" id="3.40.50.10690">
    <property type="entry name" value="putative lor/sdh protein like domains"/>
    <property type="match status" value="1"/>
</dbReference>